<dbReference type="InterPro" id="IPR000330">
    <property type="entry name" value="SNF2_N"/>
</dbReference>
<dbReference type="Pfam" id="PF00271">
    <property type="entry name" value="Helicase_C"/>
    <property type="match status" value="1"/>
</dbReference>
<feature type="domain" description="Helicase ATP-binding" evidence="4">
    <location>
        <begin position="825"/>
        <end position="1117"/>
    </location>
</feature>
<evidence type="ECO:0000259" key="4">
    <source>
        <dbReference type="PROSITE" id="PS51192"/>
    </source>
</evidence>
<feature type="coiled-coil region" evidence="2">
    <location>
        <begin position="751"/>
        <end position="778"/>
    </location>
</feature>
<dbReference type="Proteomes" id="UP001276761">
    <property type="component" value="Unassembled WGS sequence"/>
</dbReference>
<sequence length="2083" mass="231685">MSHIFERTATPPVAAAVQLIRQSTAFGVVVSVLQGLASETGNADTADSLKGQMQFGLRKRGQKARKEVNAMARAIVARVAGDPSLLTDEERNVLMQYSGRGGIQGDNSLSEYFTPTPIAEGVWDALAANGFENGNVLEPSTGAGVFLATKPKGTKVSGAEIDETSSSVAALLHPDEDVTNQSFEQLCATANDNSFDSVIGNVPFGDARGKWAKFDPDYQDIKEMERYFVTRAIDKVRHGGLIALIVPPNIVSKRSKAFVNWRRDISRKAEFLGAHKLPSGTFGGANGNGTDTIVDVLIMRKHGRDLSQKIPDLPTDTLVSTSVYWDTFIDGRWFEREGKRFVHGEIVEGFRTRVESEIDNEGLKRLLARKFDSRIDYAALDTAETITRNYLDGDRRIIGMQMHELVAGEWQKMDAHSGIFNDGRVDTERFGVATQQELEGIVEGGPTAALSISAEQAKNATQSPLGRNATASIKNAVTLAYTTEKGMRERVYRAALIGAEISQYARQVSETGQADDDARERLQRLVTAEVEQYGNPAKDARLRQVSGPGASNVAAFARSMTKDGGFSDLLTGKRTGERGQAYELSDPAEALRYVSIMAGNVPIPLDLAQAAYTGDGLLTLEKMAAHDSVAITADGLLQPMEYFASGNVVHKLTALERAMAAESSPAIAEKMQRQVDAINAKRKFTDVDNIVFSMRDKWYDRKLIERFLDARGYGSEFYYDAQQGRFVAALGAKLQRFEKQLFDYLNGLPITSSKAEKAAEYKQQARDLEEEFNVWLRQHDDIDGLVARYNDVFNDHVPVEYDGSDLQLENVADWITPHDYQAAGVRRLSDEGRGILAFDVGLGKTLAALSLAQYNAQKGRAKRTCVVVPSAVLENWYHETRQFHKSMAHVHFVGFTPKSKGGEIEREPVLDEEGNPKIGRNGEVQYRDVLSEDSAQVIYDKINDIPQTSKTLIVISRDRFGMIPLRPDTREAYADRMVSRNLLSNSFAASLAQGEDVKLGRNGNYDAAKKTERYQQKFNDDGTRKKGEYPFFEDMGFDSVIVDEGHEYKNTYQANGETQRLAYLPTPVPAKRSVDMAVKMDHLRSRNNGAGPVMLTATPVTNSPVEIYNMLSHIVPAEFFERMGISNVDDFVQHFCQIEEVSRTKLSGEVVTEEGVAGFQNLDALRNLFHRFTNMKSAEDVNDADNSLKMPESTEVHATVDMTPAQAAIYEELRQEADAINQKIETLNADGTISVEEARPVFAIIRDMDRITTDMDLYLRTMTFTLPDRYRDEVKKLVADLPESVTRRLRDEETGEMENVPVELSSAYRLDDSDSTLLLVVPEFYEQEVVKRLSKFGITEKDVAHPVMPKYAKLLDNLRQEYERGGKQIVFTEEKSQHDKIKRIITHHLPITSEEIGIINADTAKGDKLEKISNSYNTGKARIIIANKKAEVGVNLQKGTTAIHHLTLPWTPASIQQRNGRGVRQGNTSANVDVIYYMGKGSFDGYRLESLKRKSSWIKDLFYGDAATAENANAGSDDDMAIMLAANPEEARERIAAQRKRQADETRARANRRASIDLANLQKHKAFLANYESAENRAAFNARERGRDEDEARTRMQAKREKTQAEVRQLESRLVTEQEKGRIDLDAKRLISDGEYLATLSGEIVEQGQVYEDHESRQKDLYRVDSINLAKGSVTLKSVVSARIHDRGTTLSVNRMGGYRLTTLTAEQIDQRVLTGAQQISYTSLQAMAVDDAFLRERGEDLLNRMTWGHLVVADANGELVFADRHQAREIVETGGHVAKPRPAEKGWRGRAMAAAIKGRRDPRQAPAVDGLAKVLFGEHWLAEAMQAYGNPAPQNIIVEAVGELLEKSYQAAQDFFTNHSLGPIAIRITRGEHVNAAEINMTIDRLIRTRADTHALGTNVASDVSKSLAAADYDADLDALKEVVRRQAIPLSERLIASLEESRQRLINMLAAKKQEREAEAEAERQAATARIEQLSEALPEGVRGFFSSHGIEVKLNSDTTTWQPKGGGRRKPRAPATTSQPGERFMLFDPRGKSGHLANILAGNKSLQSRYNATWTIFDENLWWHMPADGIDYDALMEAFA</sequence>
<dbReference type="InterPro" id="IPR027417">
    <property type="entry name" value="P-loop_NTPase"/>
</dbReference>
<dbReference type="Pfam" id="PF00176">
    <property type="entry name" value="SNF2-rel_dom"/>
    <property type="match status" value="1"/>
</dbReference>
<accession>A0AAJ2RW50</accession>
<dbReference type="GeneID" id="303167551"/>
<dbReference type="GO" id="GO:0005524">
    <property type="term" value="F:ATP binding"/>
    <property type="evidence" value="ECO:0007669"/>
    <property type="project" value="InterPro"/>
</dbReference>
<keyword evidence="1" id="KW-0547">Nucleotide-binding</keyword>
<protein>
    <submittedName>
        <fullName evidence="6">SNF2-related protein</fullName>
    </submittedName>
</protein>
<feature type="domain" description="Helicase C-terminal" evidence="5">
    <location>
        <begin position="1350"/>
        <end position="1514"/>
    </location>
</feature>
<proteinExistence type="predicted"/>
<dbReference type="PROSITE" id="PS51192">
    <property type="entry name" value="HELICASE_ATP_BIND_1"/>
    <property type="match status" value="1"/>
</dbReference>
<dbReference type="SUPFAM" id="SSF53335">
    <property type="entry name" value="S-adenosyl-L-methionine-dependent methyltransferases"/>
    <property type="match status" value="1"/>
</dbReference>
<dbReference type="InterPro" id="IPR001650">
    <property type="entry name" value="Helicase_C-like"/>
</dbReference>
<dbReference type="InterPro" id="IPR038718">
    <property type="entry name" value="SNF2-like_sf"/>
</dbReference>
<reference evidence="6" key="1">
    <citation type="submission" date="2023-11" db="EMBL/GenBank/DDBJ databases">
        <title>MicrobeMod: A computational toolkit for identifying prokaryotic methylation and restriction-modification with nanopore sequencing.</title>
        <authorList>
            <person name="Crits-Christoph A."/>
            <person name="Kang S.C."/>
            <person name="Lee H."/>
            <person name="Ostrov N."/>
        </authorList>
    </citation>
    <scope>NUCLEOTIDE SEQUENCE</scope>
    <source>
        <strain evidence="6">ATCC BAA-953</strain>
    </source>
</reference>
<feature type="region of interest" description="Disordered" evidence="3">
    <location>
        <begin position="1998"/>
        <end position="2023"/>
    </location>
</feature>
<dbReference type="EMBL" id="JAWXXT010000002">
    <property type="protein sequence ID" value="MDX5979563.1"/>
    <property type="molecule type" value="Genomic_DNA"/>
</dbReference>
<organism evidence="6 7">
    <name type="scientific">Vreelandella alkaliphila</name>
    <dbReference type="NCBI Taxonomy" id="272774"/>
    <lineage>
        <taxon>Bacteria</taxon>
        <taxon>Pseudomonadati</taxon>
        <taxon>Pseudomonadota</taxon>
        <taxon>Gammaproteobacteria</taxon>
        <taxon>Oceanospirillales</taxon>
        <taxon>Halomonadaceae</taxon>
        <taxon>Vreelandella</taxon>
    </lineage>
</organism>
<evidence type="ECO:0000313" key="7">
    <source>
        <dbReference type="Proteomes" id="UP001276761"/>
    </source>
</evidence>
<keyword evidence="1" id="KW-0347">Helicase</keyword>
<comment type="caution">
    <text evidence="6">The sequence shown here is derived from an EMBL/GenBank/DDBJ whole genome shotgun (WGS) entry which is preliminary data.</text>
</comment>
<dbReference type="InterPro" id="IPR029063">
    <property type="entry name" value="SAM-dependent_MTases_sf"/>
</dbReference>
<gene>
    <name evidence="6" type="ORF">SIL78_18610</name>
</gene>
<dbReference type="Gene3D" id="3.40.50.150">
    <property type="entry name" value="Vaccinia Virus protein VP39"/>
    <property type="match status" value="1"/>
</dbReference>
<dbReference type="RefSeq" id="WP_198349966.1">
    <property type="nucleotide sequence ID" value="NZ_JABASV010000012.1"/>
</dbReference>
<evidence type="ECO:0000256" key="2">
    <source>
        <dbReference type="SAM" id="Coils"/>
    </source>
</evidence>
<dbReference type="SMART" id="SM00487">
    <property type="entry name" value="DEXDc"/>
    <property type="match status" value="1"/>
</dbReference>
<keyword evidence="1" id="KW-0067">ATP-binding</keyword>
<evidence type="ECO:0000259" key="5">
    <source>
        <dbReference type="PROSITE" id="PS51194"/>
    </source>
</evidence>
<evidence type="ECO:0000256" key="1">
    <source>
        <dbReference type="ARBA" id="ARBA00022806"/>
    </source>
</evidence>
<dbReference type="PANTHER" id="PTHR10799">
    <property type="entry name" value="SNF2/RAD54 HELICASE FAMILY"/>
    <property type="match status" value="1"/>
</dbReference>
<keyword evidence="1" id="KW-0378">Hydrolase</keyword>
<evidence type="ECO:0000256" key="3">
    <source>
        <dbReference type="SAM" id="MobiDB-lite"/>
    </source>
</evidence>
<keyword evidence="2" id="KW-0175">Coiled coil</keyword>
<dbReference type="InterPro" id="IPR014001">
    <property type="entry name" value="Helicase_ATP-bd"/>
</dbReference>
<feature type="coiled-coil region" evidence="2">
    <location>
        <begin position="1937"/>
        <end position="1979"/>
    </location>
</feature>
<feature type="coiled-coil region" evidence="2">
    <location>
        <begin position="1593"/>
        <end position="1620"/>
    </location>
</feature>
<dbReference type="Gene3D" id="3.40.50.10810">
    <property type="entry name" value="Tandem AAA-ATPase domain"/>
    <property type="match status" value="2"/>
</dbReference>
<name>A0AAJ2RW50_9GAMM</name>
<dbReference type="PROSITE" id="PS51194">
    <property type="entry name" value="HELICASE_CTER"/>
    <property type="match status" value="1"/>
</dbReference>
<evidence type="ECO:0000313" key="6">
    <source>
        <dbReference type="EMBL" id="MDX5979563.1"/>
    </source>
</evidence>
<dbReference type="SUPFAM" id="SSF52540">
    <property type="entry name" value="P-loop containing nucleoside triphosphate hydrolases"/>
    <property type="match status" value="2"/>
</dbReference>
<dbReference type="PRINTS" id="PR00507">
    <property type="entry name" value="N12N6MTFRASE"/>
</dbReference>
<dbReference type="Gene3D" id="3.40.50.300">
    <property type="entry name" value="P-loop containing nucleotide triphosphate hydrolases"/>
    <property type="match status" value="1"/>
</dbReference>